<keyword evidence="2" id="KW-1185">Reference proteome</keyword>
<evidence type="ECO:0000313" key="2">
    <source>
        <dbReference type="Proteomes" id="UP000623419"/>
    </source>
</evidence>
<evidence type="ECO:0008006" key="3">
    <source>
        <dbReference type="Google" id="ProtNLM"/>
    </source>
</evidence>
<dbReference type="InterPro" id="IPR023393">
    <property type="entry name" value="START-like_dom_sf"/>
</dbReference>
<proteinExistence type="predicted"/>
<dbReference type="Proteomes" id="UP000623419">
    <property type="component" value="Unassembled WGS sequence"/>
</dbReference>
<name>A0ABQ1HK18_9GAMM</name>
<comment type="caution">
    <text evidence="1">The sequence shown here is derived from an EMBL/GenBank/DDBJ whole genome shotgun (WGS) entry which is preliminary data.</text>
</comment>
<reference evidence="2" key="1">
    <citation type="journal article" date="2019" name="Int. J. Syst. Evol. Microbiol.">
        <title>The Global Catalogue of Microorganisms (GCM) 10K type strain sequencing project: providing services to taxonomists for standard genome sequencing and annotation.</title>
        <authorList>
            <consortium name="The Broad Institute Genomics Platform"/>
            <consortium name="The Broad Institute Genome Sequencing Center for Infectious Disease"/>
            <person name="Wu L."/>
            <person name="Ma J."/>
        </authorList>
    </citation>
    <scope>NUCLEOTIDE SEQUENCE [LARGE SCALE GENOMIC DNA]</scope>
    <source>
        <strain evidence="2">CGMCC 1.15905</strain>
    </source>
</reference>
<dbReference type="CDD" id="cd07821">
    <property type="entry name" value="PYR_PYL_RCAR_like"/>
    <property type="match status" value="1"/>
</dbReference>
<sequence>MAVDTLAATGQNQRMRLTVSAERSLPCTPEVAFELATNPDRFPVFFTGFGPVRGISGIRLHSELAVGSQRRVHLVDGTVLTERVVEHDPPVRHGYTLSGFRPPMAWLVSQGEAMWSLAGHEFGCRVRWDYEFTLAKRWLAPVAVVVLHLFMRRAMHRCLKNMARSLEAPLEAAP</sequence>
<dbReference type="SUPFAM" id="SSF55961">
    <property type="entry name" value="Bet v1-like"/>
    <property type="match status" value="1"/>
</dbReference>
<dbReference type="Gene3D" id="3.30.530.20">
    <property type="match status" value="1"/>
</dbReference>
<gene>
    <name evidence="1" type="ORF">GCM10011521_17920</name>
</gene>
<organism evidence="1 2">
    <name type="scientific">Arenimonas soli</name>
    <dbReference type="NCBI Taxonomy" id="2269504"/>
    <lineage>
        <taxon>Bacteria</taxon>
        <taxon>Pseudomonadati</taxon>
        <taxon>Pseudomonadota</taxon>
        <taxon>Gammaproteobacteria</taxon>
        <taxon>Lysobacterales</taxon>
        <taxon>Lysobacteraceae</taxon>
        <taxon>Arenimonas</taxon>
    </lineage>
</organism>
<dbReference type="Pfam" id="PF10604">
    <property type="entry name" value="Polyketide_cyc2"/>
    <property type="match status" value="1"/>
</dbReference>
<dbReference type="InterPro" id="IPR019587">
    <property type="entry name" value="Polyketide_cyclase/dehydratase"/>
</dbReference>
<accession>A0ABQ1HK18</accession>
<dbReference type="EMBL" id="BMKC01000002">
    <property type="protein sequence ID" value="GGA80077.1"/>
    <property type="molecule type" value="Genomic_DNA"/>
</dbReference>
<protein>
    <recommendedName>
        <fullName evidence="3">SRPBCC family protein</fullName>
    </recommendedName>
</protein>
<evidence type="ECO:0000313" key="1">
    <source>
        <dbReference type="EMBL" id="GGA80077.1"/>
    </source>
</evidence>